<dbReference type="EMBL" id="MN740700">
    <property type="protein sequence ID" value="QHU08967.1"/>
    <property type="molecule type" value="Genomic_DNA"/>
</dbReference>
<sequence length="128" mass="15420">MRVVFKPSPSVSHKYRVVLPSKVAFDIGSIHTEDYTDHKNTRLMRAHLIRRGAKIPREVRIETDENEIHRGMLHVNESYNEDWDDPHNKLFWDRWLLWSYTNVEHSKLWLAMRHGILFMPYDDNFTCI</sequence>
<organism evidence="1">
    <name type="scientific">viral metagenome</name>
    <dbReference type="NCBI Taxonomy" id="1070528"/>
    <lineage>
        <taxon>unclassified sequences</taxon>
        <taxon>metagenomes</taxon>
        <taxon>organismal metagenomes</taxon>
    </lineage>
</organism>
<evidence type="ECO:0000313" key="1">
    <source>
        <dbReference type="EMBL" id="QHU08967.1"/>
    </source>
</evidence>
<protein>
    <submittedName>
        <fullName evidence="1">Uncharacterized protein</fullName>
    </submittedName>
</protein>
<proteinExistence type="predicted"/>
<dbReference type="InterPro" id="IPR043930">
    <property type="entry name" value="DUF5754"/>
</dbReference>
<name>A0A6C0JX64_9ZZZZ</name>
<dbReference type="AlphaFoldDB" id="A0A6C0JX64"/>
<accession>A0A6C0JX64</accession>
<dbReference type="Pfam" id="PF19058">
    <property type="entry name" value="DUF5754"/>
    <property type="match status" value="1"/>
</dbReference>
<reference evidence="1" key="1">
    <citation type="journal article" date="2020" name="Nature">
        <title>Giant virus diversity and host interactions through global metagenomics.</title>
        <authorList>
            <person name="Schulz F."/>
            <person name="Roux S."/>
            <person name="Paez-Espino D."/>
            <person name="Jungbluth S."/>
            <person name="Walsh D.A."/>
            <person name="Denef V.J."/>
            <person name="McMahon K.D."/>
            <person name="Konstantinidis K.T."/>
            <person name="Eloe-Fadrosh E.A."/>
            <person name="Kyrpides N.C."/>
            <person name="Woyke T."/>
        </authorList>
    </citation>
    <scope>NUCLEOTIDE SEQUENCE</scope>
    <source>
        <strain evidence="1">GVMAG-S-1064190-84</strain>
    </source>
</reference>